<evidence type="ECO:0000313" key="4">
    <source>
        <dbReference type="Proteomes" id="UP000076154"/>
    </source>
</evidence>
<evidence type="ECO:0000256" key="1">
    <source>
        <dbReference type="SAM" id="Coils"/>
    </source>
</evidence>
<dbReference type="InParanoid" id="A0A369JU73"/>
<name>A0A369JU73_HYPMA</name>
<dbReference type="AlphaFoldDB" id="A0A369JU73"/>
<protein>
    <submittedName>
        <fullName evidence="3">Uncharacterized protein</fullName>
    </submittedName>
</protein>
<dbReference type="OrthoDB" id="3035480at2759"/>
<keyword evidence="4" id="KW-1185">Reference proteome</keyword>
<gene>
    <name evidence="3" type="ORF">Hypma_006342</name>
</gene>
<feature type="coiled-coil region" evidence="1">
    <location>
        <begin position="311"/>
        <end position="370"/>
    </location>
</feature>
<dbReference type="STRING" id="39966.A0A369JU73"/>
<accession>A0A369JU73</accession>
<feature type="region of interest" description="Disordered" evidence="2">
    <location>
        <begin position="172"/>
        <end position="234"/>
    </location>
</feature>
<proteinExistence type="predicted"/>
<comment type="caution">
    <text evidence="3">The sequence shown here is derived from an EMBL/GenBank/DDBJ whole genome shotgun (WGS) entry which is preliminary data.</text>
</comment>
<keyword evidence="1" id="KW-0175">Coiled coil</keyword>
<organism evidence="3 4">
    <name type="scientific">Hypsizygus marmoreus</name>
    <name type="common">White beech mushroom</name>
    <name type="synonym">Agaricus marmoreus</name>
    <dbReference type="NCBI Taxonomy" id="39966"/>
    <lineage>
        <taxon>Eukaryota</taxon>
        <taxon>Fungi</taxon>
        <taxon>Dikarya</taxon>
        <taxon>Basidiomycota</taxon>
        <taxon>Agaricomycotina</taxon>
        <taxon>Agaricomycetes</taxon>
        <taxon>Agaricomycetidae</taxon>
        <taxon>Agaricales</taxon>
        <taxon>Tricholomatineae</taxon>
        <taxon>Lyophyllaceae</taxon>
        <taxon>Hypsizygus</taxon>
    </lineage>
</organism>
<reference evidence="3" key="1">
    <citation type="submission" date="2018-04" db="EMBL/GenBank/DDBJ databases">
        <title>Whole genome sequencing of Hypsizygus marmoreus.</title>
        <authorList>
            <person name="Choi I.-G."/>
            <person name="Min B."/>
            <person name="Kim J.-G."/>
            <person name="Kim S."/>
            <person name="Oh Y.-L."/>
            <person name="Kong W.-S."/>
            <person name="Park H."/>
            <person name="Jeong J."/>
            <person name="Song E.-S."/>
        </authorList>
    </citation>
    <scope>NUCLEOTIDE SEQUENCE [LARGE SCALE GENOMIC DNA]</scope>
    <source>
        <strain evidence="3">51987-8</strain>
    </source>
</reference>
<dbReference type="EMBL" id="LUEZ02000040">
    <property type="protein sequence ID" value="RDB25881.1"/>
    <property type="molecule type" value="Genomic_DNA"/>
</dbReference>
<feature type="compositionally biased region" description="Polar residues" evidence="2">
    <location>
        <begin position="206"/>
        <end position="216"/>
    </location>
</feature>
<sequence length="454" mass="51448">MVLPNPWLEGPKPESTEQPDLMVTLRFFTNFERECHSGSYPYKLHPEKPHRIHFFEIIGKGPPPEDVLPNPGDVYVDCVPPCLVYVGAYGGSRVQWKLWNHPEPDGPCSSVGLFPHPTLTDRFLWENTPRCNSRPALSWFARGSLRRAWGIGPNDLIDPTEMLNELYGDLSEEPIDTSGKRRRSQRLHMSGSLKRRRLSESRSRSQITEDSSSISTKYEESDYSGEATSDSDNELINKSQNLKEEPSVEVIEQDGNTAASNLDPASENAGLGAAIGQSEMETWDELGHKLNALTAFIPKLEQDRLLAKSRVQHMQKRLNKFSNRLKDEKRARVSAEQQASEVRTRYTEKLKEEKETRLDVEKKLKDAEIQFQAQLAQERTARETFQASLSEELKKEKLATQKAAILLQSLTAQKEEADEKLAEATVQTQNHAKARLAAEQAFADLKHKLRDMIG</sequence>
<dbReference type="Proteomes" id="UP000076154">
    <property type="component" value="Unassembled WGS sequence"/>
</dbReference>
<evidence type="ECO:0000256" key="2">
    <source>
        <dbReference type="SAM" id="MobiDB-lite"/>
    </source>
</evidence>
<evidence type="ECO:0000313" key="3">
    <source>
        <dbReference type="EMBL" id="RDB25881.1"/>
    </source>
</evidence>